<protein>
    <submittedName>
        <fullName evidence="3">Integrase</fullName>
    </submittedName>
</protein>
<feature type="domain" description="Tyr recombinase" evidence="2">
    <location>
        <begin position="226"/>
        <end position="425"/>
    </location>
</feature>
<gene>
    <name evidence="3" type="ORF">O7A05_27555</name>
</gene>
<proteinExistence type="predicted"/>
<comment type="caution">
    <text evidence="3">The sequence shown here is derived from an EMBL/GenBank/DDBJ whole genome shotgun (WGS) entry which is preliminary data.</text>
</comment>
<organism evidence="3 4">
    <name type="scientific">Mesorhizobium argentiipisi</name>
    <dbReference type="NCBI Taxonomy" id="3015175"/>
    <lineage>
        <taxon>Bacteria</taxon>
        <taxon>Pseudomonadati</taxon>
        <taxon>Pseudomonadota</taxon>
        <taxon>Alphaproteobacteria</taxon>
        <taxon>Hyphomicrobiales</taxon>
        <taxon>Phyllobacteriaceae</taxon>
        <taxon>Mesorhizobium</taxon>
    </lineage>
</organism>
<evidence type="ECO:0000313" key="3">
    <source>
        <dbReference type="EMBL" id="MEI9405890.1"/>
    </source>
</evidence>
<dbReference type="SUPFAM" id="SSF56349">
    <property type="entry name" value="DNA breaking-rejoining enzymes"/>
    <property type="match status" value="1"/>
</dbReference>
<dbReference type="InterPro" id="IPR011010">
    <property type="entry name" value="DNA_brk_join_enz"/>
</dbReference>
<dbReference type="Proteomes" id="UP001366503">
    <property type="component" value="Unassembled WGS sequence"/>
</dbReference>
<dbReference type="Gene3D" id="1.10.443.10">
    <property type="entry name" value="Intergrase catalytic core"/>
    <property type="match status" value="1"/>
</dbReference>
<dbReference type="PROSITE" id="PS51898">
    <property type="entry name" value="TYR_RECOMBINASE"/>
    <property type="match status" value="1"/>
</dbReference>
<dbReference type="EMBL" id="JAPYKO010000028">
    <property type="protein sequence ID" value="MEI9405890.1"/>
    <property type="molecule type" value="Genomic_DNA"/>
</dbReference>
<name>A0ABU8KJL3_9HYPH</name>
<dbReference type="InterPro" id="IPR002104">
    <property type="entry name" value="Integrase_catalytic"/>
</dbReference>
<evidence type="ECO:0000256" key="1">
    <source>
        <dbReference type="ARBA" id="ARBA00023172"/>
    </source>
</evidence>
<keyword evidence="1" id="KW-0233">DNA recombination</keyword>
<accession>A0ABU8KJL3</accession>
<evidence type="ECO:0000259" key="2">
    <source>
        <dbReference type="PROSITE" id="PS51898"/>
    </source>
</evidence>
<sequence>MGKVLKETEITTAKARGRLPRGEHGRRLDAEAHLYYRKGASGGAWFVRWRNRGTGANYRQVPLGPANDQNDKATDGLLTFHQAESAARERVADARAETKAAADGAPIVVRAAVADYIADRDKRDSKRKGREVRSDAAWRLGRHVLTAPLADVQLHKLEDADLSGWREGLPAALKATTRQRLVNDLKAALNDAYAKNRKRLPGTLPAVIKHGLKAAKIEDEAAPVARENQILSDDKIARLLTAARAVDADEEWEGDLFRLVLVLAATGARFSQVVRLTVADYQKAEKRLLVPVSRKGRGGKSGALPVPVGDDVLAALLPSVEGREPNEPLLARWRHVQVAGDVRWQRSARGPWQSASELVRPWRAIQAKAELPGVIPYSMRHSSIVRGIGANLPIRLVAALHDTSVAMIERHYGRWIADGLEELATRAVVPLVPSGGGTPLA</sequence>
<reference evidence="3 4" key="1">
    <citation type="submission" date="2022-12" db="EMBL/GenBank/DDBJ databases">
        <authorList>
            <person name="Muema E."/>
        </authorList>
    </citation>
    <scope>NUCLEOTIDE SEQUENCE [LARGE SCALE GENOMIC DNA]</scope>
    <source>
        <strain evidence="4">1330</strain>
    </source>
</reference>
<dbReference type="InterPro" id="IPR013762">
    <property type="entry name" value="Integrase-like_cat_sf"/>
</dbReference>
<evidence type="ECO:0000313" key="4">
    <source>
        <dbReference type="Proteomes" id="UP001366503"/>
    </source>
</evidence>
<keyword evidence="4" id="KW-1185">Reference proteome</keyword>
<dbReference type="RefSeq" id="WP_337096214.1">
    <property type="nucleotide sequence ID" value="NZ_JAPYKO010000028.1"/>
</dbReference>